<evidence type="ECO:0000313" key="5">
    <source>
        <dbReference type="Proteomes" id="UP000016930"/>
    </source>
</evidence>
<evidence type="ECO:0000259" key="3">
    <source>
        <dbReference type="Pfam" id="PF00638"/>
    </source>
</evidence>
<feature type="compositionally biased region" description="Basic and acidic residues" evidence="1">
    <location>
        <begin position="153"/>
        <end position="167"/>
    </location>
</feature>
<dbReference type="OrthoDB" id="2357150at2759"/>
<accession>M2R368</accession>
<feature type="region of interest" description="Disordered" evidence="1">
    <location>
        <begin position="86"/>
        <end position="179"/>
    </location>
</feature>
<dbReference type="Gene3D" id="2.30.29.30">
    <property type="entry name" value="Pleckstrin-homology domain (PH domain)/Phosphotyrosine-binding domain (PTB)"/>
    <property type="match status" value="1"/>
</dbReference>
<dbReference type="EMBL" id="KB445794">
    <property type="protein sequence ID" value="EMD38965.1"/>
    <property type="molecule type" value="Genomic_DNA"/>
</dbReference>
<dbReference type="Proteomes" id="UP000016930">
    <property type="component" value="Unassembled WGS sequence"/>
</dbReference>
<dbReference type="SUPFAM" id="SSF50729">
    <property type="entry name" value="PH domain-like"/>
    <property type="match status" value="1"/>
</dbReference>
<sequence length="426" mass="46203">MFHLNDFNVVCCALATLSAAAGYHVAKRGRTAGLRWTSSTDPLFRRFRRGSTSSTFSACESAADSEITEFPGSTCSRLTEKHVDQTVPGTLKRKGREEDLESETDGLNGVQSAPPKKRCRTPPLDDSDLVPKAEIGFPATPLPDPETQASRPEFPDSERSVGTEASKEPSLVISSPPTVSETPIFPSAFSIPAAKSSSAFVAFTGSTSPFLVASSPSSRSTRPVWCSPAIVTASAADRSGVAEMKPEVIELTSDTHEDEAARSSSAAQTADALAAHSYAKGADNVATGEEEERVVTELKGAKVFIKRGDKEFSDGILGHVKLLSHGVTEEERILFRREPVWKISMSVRLRSTVRCTFDEAQSTLRVTLKEVQEQDGVPRELWPQRMVIYALKRGKATKSDFEQFARRVVTSSRLSITPMLDLASTT</sequence>
<dbReference type="InterPro" id="IPR000156">
    <property type="entry name" value="Ran_bind_dom"/>
</dbReference>
<evidence type="ECO:0000313" key="4">
    <source>
        <dbReference type="EMBL" id="EMD38965.1"/>
    </source>
</evidence>
<keyword evidence="5" id="KW-1185">Reference proteome</keyword>
<gene>
    <name evidence="4" type="ORF">CERSUDRAFT_112680</name>
</gene>
<dbReference type="HOGENOM" id="CLU_607089_0_0_1"/>
<feature type="chain" id="PRO_5004024204" description="RanBD1 domain-containing protein" evidence="2">
    <location>
        <begin position="23"/>
        <end position="426"/>
    </location>
</feature>
<dbReference type="Pfam" id="PF00638">
    <property type="entry name" value="Ran_BP1"/>
    <property type="match status" value="1"/>
</dbReference>
<name>M2R368_CERS8</name>
<feature type="domain" description="RanBD1" evidence="3">
    <location>
        <begin position="284"/>
        <end position="354"/>
    </location>
</feature>
<feature type="signal peptide" evidence="2">
    <location>
        <begin position="1"/>
        <end position="22"/>
    </location>
</feature>
<dbReference type="AlphaFoldDB" id="M2R368"/>
<protein>
    <recommendedName>
        <fullName evidence="3">RanBD1 domain-containing protein</fullName>
    </recommendedName>
</protein>
<dbReference type="InterPro" id="IPR011993">
    <property type="entry name" value="PH-like_dom_sf"/>
</dbReference>
<organism evidence="4 5">
    <name type="scientific">Ceriporiopsis subvermispora (strain B)</name>
    <name type="common">White-rot fungus</name>
    <name type="synonym">Gelatoporia subvermispora</name>
    <dbReference type="NCBI Taxonomy" id="914234"/>
    <lineage>
        <taxon>Eukaryota</taxon>
        <taxon>Fungi</taxon>
        <taxon>Dikarya</taxon>
        <taxon>Basidiomycota</taxon>
        <taxon>Agaricomycotina</taxon>
        <taxon>Agaricomycetes</taxon>
        <taxon>Polyporales</taxon>
        <taxon>Gelatoporiaceae</taxon>
        <taxon>Gelatoporia</taxon>
    </lineage>
</organism>
<proteinExistence type="predicted"/>
<dbReference type="STRING" id="914234.M2R368"/>
<keyword evidence="2" id="KW-0732">Signal</keyword>
<evidence type="ECO:0000256" key="2">
    <source>
        <dbReference type="SAM" id="SignalP"/>
    </source>
</evidence>
<evidence type="ECO:0000256" key="1">
    <source>
        <dbReference type="SAM" id="MobiDB-lite"/>
    </source>
</evidence>
<reference evidence="4 5" key="1">
    <citation type="journal article" date="2012" name="Proc. Natl. Acad. Sci. U.S.A.">
        <title>Comparative genomics of Ceriporiopsis subvermispora and Phanerochaete chrysosporium provide insight into selective ligninolysis.</title>
        <authorList>
            <person name="Fernandez-Fueyo E."/>
            <person name="Ruiz-Duenas F.J."/>
            <person name="Ferreira P."/>
            <person name="Floudas D."/>
            <person name="Hibbett D.S."/>
            <person name="Canessa P."/>
            <person name="Larrondo L.F."/>
            <person name="James T.Y."/>
            <person name="Seelenfreund D."/>
            <person name="Lobos S."/>
            <person name="Polanco R."/>
            <person name="Tello M."/>
            <person name="Honda Y."/>
            <person name="Watanabe T."/>
            <person name="Watanabe T."/>
            <person name="Ryu J.S."/>
            <person name="Kubicek C.P."/>
            <person name="Schmoll M."/>
            <person name="Gaskell J."/>
            <person name="Hammel K.E."/>
            <person name="St John F.J."/>
            <person name="Vanden Wymelenberg A."/>
            <person name="Sabat G."/>
            <person name="Splinter BonDurant S."/>
            <person name="Syed K."/>
            <person name="Yadav J.S."/>
            <person name="Doddapaneni H."/>
            <person name="Subramanian V."/>
            <person name="Lavin J.L."/>
            <person name="Oguiza J.A."/>
            <person name="Perez G."/>
            <person name="Pisabarro A.G."/>
            <person name="Ramirez L."/>
            <person name="Santoyo F."/>
            <person name="Master E."/>
            <person name="Coutinho P.M."/>
            <person name="Henrissat B."/>
            <person name="Lombard V."/>
            <person name="Magnuson J.K."/>
            <person name="Kuees U."/>
            <person name="Hori C."/>
            <person name="Igarashi K."/>
            <person name="Samejima M."/>
            <person name="Held B.W."/>
            <person name="Barry K.W."/>
            <person name="LaButti K.M."/>
            <person name="Lapidus A."/>
            <person name="Lindquist E.A."/>
            <person name="Lucas S.M."/>
            <person name="Riley R."/>
            <person name="Salamov A.A."/>
            <person name="Hoffmeister D."/>
            <person name="Schwenk D."/>
            <person name="Hadar Y."/>
            <person name="Yarden O."/>
            <person name="de Vries R.P."/>
            <person name="Wiebenga A."/>
            <person name="Stenlid J."/>
            <person name="Eastwood D."/>
            <person name="Grigoriev I.V."/>
            <person name="Berka R.M."/>
            <person name="Blanchette R.A."/>
            <person name="Kersten P."/>
            <person name="Martinez A.T."/>
            <person name="Vicuna R."/>
            <person name="Cullen D."/>
        </authorList>
    </citation>
    <scope>NUCLEOTIDE SEQUENCE [LARGE SCALE GENOMIC DNA]</scope>
    <source>
        <strain evidence="4 5">B</strain>
    </source>
</reference>